<evidence type="ECO:0000313" key="4">
    <source>
        <dbReference type="Proteomes" id="UP000254589"/>
    </source>
</evidence>
<dbReference type="KEGG" id="ppul:RO07_10075"/>
<dbReference type="AlphaFoldDB" id="A0AAJ4ZCI0"/>
<protein>
    <submittedName>
        <fullName evidence="2">Uncharacterized protein</fullName>
    </submittedName>
</protein>
<dbReference type="EMBL" id="UGSJ01000001">
    <property type="protein sequence ID" value="SUA90751.1"/>
    <property type="molecule type" value="Genomic_DNA"/>
</dbReference>
<keyword evidence="3" id="KW-1185">Reference proteome</keyword>
<reference evidence="1" key="2">
    <citation type="submission" date="2016-11" db="EMBL/GenBank/DDBJ databases">
        <title>Complete Genome Sequencing of Pandoraea pulmonicola DSM 16583.</title>
        <authorList>
            <person name="Chan K.-G."/>
        </authorList>
    </citation>
    <scope>NUCLEOTIDE SEQUENCE</scope>
    <source>
        <strain evidence="1">DSM 16583</strain>
    </source>
</reference>
<reference evidence="2 4" key="3">
    <citation type="submission" date="2018-06" db="EMBL/GenBank/DDBJ databases">
        <authorList>
            <consortium name="Pathogen Informatics"/>
            <person name="Doyle S."/>
        </authorList>
    </citation>
    <scope>NUCLEOTIDE SEQUENCE [LARGE SCALE GENOMIC DNA]</scope>
    <source>
        <strain evidence="2 4">NCTC13159</strain>
    </source>
</reference>
<dbReference type="Proteomes" id="UP000254589">
    <property type="component" value="Unassembled WGS sequence"/>
</dbReference>
<organism evidence="2 4">
    <name type="scientific">Pandoraea pulmonicola</name>
    <dbReference type="NCBI Taxonomy" id="93221"/>
    <lineage>
        <taxon>Bacteria</taxon>
        <taxon>Pseudomonadati</taxon>
        <taxon>Pseudomonadota</taxon>
        <taxon>Betaproteobacteria</taxon>
        <taxon>Burkholderiales</taxon>
        <taxon>Burkholderiaceae</taxon>
        <taxon>Pandoraea</taxon>
    </lineage>
</organism>
<evidence type="ECO:0000313" key="3">
    <source>
        <dbReference type="Proteomes" id="UP000035086"/>
    </source>
</evidence>
<evidence type="ECO:0000313" key="1">
    <source>
        <dbReference type="EMBL" id="AJC20730.1"/>
    </source>
</evidence>
<proteinExistence type="predicted"/>
<accession>A0AAJ4ZCI0</accession>
<name>A0AAJ4ZCI0_PANPU</name>
<reference evidence="3" key="1">
    <citation type="submission" date="2014-12" db="EMBL/GenBank/DDBJ databases">
        <title>Complete Genome Sequencing of Pandoraea pulmonicola DSM 16583.</title>
        <authorList>
            <person name="Chan K.-G."/>
        </authorList>
    </citation>
    <scope>NUCLEOTIDE SEQUENCE [LARGE SCALE GENOMIC DNA]</scope>
    <source>
        <strain evidence="3">DSM 16583</strain>
    </source>
</reference>
<evidence type="ECO:0000313" key="2">
    <source>
        <dbReference type="EMBL" id="SUA90751.1"/>
    </source>
</evidence>
<dbReference type="EMBL" id="CP010310">
    <property type="protein sequence ID" value="AJC20730.1"/>
    <property type="molecule type" value="Genomic_DNA"/>
</dbReference>
<sequence length="121" mass="13971">MRLRWPKSDEPHVKTRVFAVQANLDETVALIRRFAHDEFARAIGTETPSDQDIRGFILDRLRCMKLDAAEAWTEPTVQRVFGSVYVMPMFTKIEGMRAIEARLVVMPDARYTPRTYIPISS</sequence>
<gene>
    <name evidence="2" type="ORF">NCTC13159_02237</name>
    <name evidence="1" type="ORF">RO07_10075</name>
</gene>
<dbReference type="RefSeq" id="WP_039407486.1">
    <property type="nucleotide sequence ID" value="NZ_CP010310.2"/>
</dbReference>
<dbReference type="Proteomes" id="UP000035086">
    <property type="component" value="Chromosome"/>
</dbReference>